<name>H2XLD6_CIOIN</name>
<dbReference type="InParanoid" id="H2XLD6"/>
<evidence type="ECO:0000313" key="1">
    <source>
        <dbReference type="Ensembl" id="ENSCINP00000030468.1"/>
    </source>
</evidence>
<accession>H2XLD6</accession>
<proteinExistence type="predicted"/>
<dbReference type="Proteomes" id="UP000008144">
    <property type="component" value="Chromosome 7"/>
</dbReference>
<dbReference type="EMBL" id="EAAA01002529">
    <property type="status" value="NOT_ANNOTATED_CDS"/>
    <property type="molecule type" value="Genomic_DNA"/>
</dbReference>
<reference evidence="1" key="2">
    <citation type="journal article" date="2008" name="Genome Biol.">
        <title>Improved genome assembly and evidence-based global gene model set for the chordate Ciona intestinalis: new insight into intron and operon populations.</title>
        <authorList>
            <person name="Satou Y."/>
            <person name="Mineta K."/>
            <person name="Ogasawara M."/>
            <person name="Sasakura Y."/>
            <person name="Shoguchi E."/>
            <person name="Ueno K."/>
            <person name="Yamada L."/>
            <person name="Matsumoto J."/>
            <person name="Wasserscheid J."/>
            <person name="Dewar K."/>
            <person name="Wiley G.B."/>
            <person name="Macmil S.L."/>
            <person name="Roe B.A."/>
            <person name="Zeller R.W."/>
            <person name="Hastings K.E."/>
            <person name="Lemaire P."/>
            <person name="Lindquist E."/>
            <person name="Endo T."/>
            <person name="Hotta K."/>
            <person name="Inaba K."/>
        </authorList>
    </citation>
    <scope>NUCLEOTIDE SEQUENCE [LARGE SCALE GENOMIC DNA]</scope>
    <source>
        <strain evidence="1">wild type</strain>
    </source>
</reference>
<dbReference type="HOGENOM" id="CLU_1986525_0_0_1"/>
<reference evidence="1" key="4">
    <citation type="submission" date="2025-09" db="UniProtKB">
        <authorList>
            <consortium name="Ensembl"/>
        </authorList>
    </citation>
    <scope>IDENTIFICATION</scope>
</reference>
<protein>
    <submittedName>
        <fullName evidence="1">Uncharacterized protein</fullName>
    </submittedName>
</protein>
<evidence type="ECO:0000313" key="2">
    <source>
        <dbReference type="Proteomes" id="UP000008144"/>
    </source>
</evidence>
<reference evidence="1" key="3">
    <citation type="submission" date="2025-08" db="UniProtKB">
        <authorList>
            <consortium name="Ensembl"/>
        </authorList>
    </citation>
    <scope>IDENTIFICATION</scope>
</reference>
<reference evidence="2" key="1">
    <citation type="journal article" date="2002" name="Science">
        <title>The draft genome of Ciona intestinalis: insights into chordate and vertebrate origins.</title>
        <authorList>
            <person name="Dehal P."/>
            <person name="Satou Y."/>
            <person name="Campbell R.K."/>
            <person name="Chapman J."/>
            <person name="Degnan B."/>
            <person name="De Tomaso A."/>
            <person name="Davidson B."/>
            <person name="Di Gregorio A."/>
            <person name="Gelpke M."/>
            <person name="Goodstein D.M."/>
            <person name="Harafuji N."/>
            <person name="Hastings K.E."/>
            <person name="Ho I."/>
            <person name="Hotta K."/>
            <person name="Huang W."/>
            <person name="Kawashima T."/>
            <person name="Lemaire P."/>
            <person name="Martinez D."/>
            <person name="Meinertzhagen I.A."/>
            <person name="Necula S."/>
            <person name="Nonaka M."/>
            <person name="Putnam N."/>
            <person name="Rash S."/>
            <person name="Saiga H."/>
            <person name="Satake M."/>
            <person name="Terry A."/>
            <person name="Yamada L."/>
            <person name="Wang H.G."/>
            <person name="Awazu S."/>
            <person name="Azumi K."/>
            <person name="Boore J."/>
            <person name="Branno M."/>
            <person name="Chin-Bow S."/>
            <person name="DeSantis R."/>
            <person name="Doyle S."/>
            <person name="Francino P."/>
            <person name="Keys D.N."/>
            <person name="Haga S."/>
            <person name="Hayashi H."/>
            <person name="Hino K."/>
            <person name="Imai K.S."/>
            <person name="Inaba K."/>
            <person name="Kano S."/>
            <person name="Kobayashi K."/>
            <person name="Kobayashi M."/>
            <person name="Lee B.I."/>
            <person name="Makabe K.W."/>
            <person name="Manohar C."/>
            <person name="Matassi G."/>
            <person name="Medina M."/>
            <person name="Mochizuki Y."/>
            <person name="Mount S."/>
            <person name="Morishita T."/>
            <person name="Miura S."/>
            <person name="Nakayama A."/>
            <person name="Nishizaka S."/>
            <person name="Nomoto H."/>
            <person name="Ohta F."/>
            <person name="Oishi K."/>
            <person name="Rigoutsos I."/>
            <person name="Sano M."/>
            <person name="Sasaki A."/>
            <person name="Sasakura Y."/>
            <person name="Shoguchi E."/>
            <person name="Shin-i T."/>
            <person name="Spagnuolo A."/>
            <person name="Stainier D."/>
            <person name="Suzuki M.M."/>
            <person name="Tassy O."/>
            <person name="Takatori N."/>
            <person name="Tokuoka M."/>
            <person name="Yagi K."/>
            <person name="Yoshizaki F."/>
            <person name="Wada S."/>
            <person name="Zhang C."/>
            <person name="Hyatt P.D."/>
            <person name="Larimer F."/>
            <person name="Detter C."/>
            <person name="Doggett N."/>
            <person name="Glavina T."/>
            <person name="Hawkins T."/>
            <person name="Richardson P."/>
            <person name="Lucas S."/>
            <person name="Kohara Y."/>
            <person name="Levine M."/>
            <person name="Satoh N."/>
            <person name="Rokhsar D.S."/>
        </authorList>
    </citation>
    <scope>NUCLEOTIDE SEQUENCE [LARGE SCALE GENOMIC DNA]</scope>
</reference>
<keyword evidence="2" id="KW-1185">Reference proteome</keyword>
<organism evidence="1 2">
    <name type="scientific">Ciona intestinalis</name>
    <name type="common">Transparent sea squirt</name>
    <name type="synonym">Ascidia intestinalis</name>
    <dbReference type="NCBI Taxonomy" id="7719"/>
    <lineage>
        <taxon>Eukaryota</taxon>
        <taxon>Metazoa</taxon>
        <taxon>Chordata</taxon>
        <taxon>Tunicata</taxon>
        <taxon>Ascidiacea</taxon>
        <taxon>Phlebobranchia</taxon>
        <taxon>Cionidae</taxon>
        <taxon>Ciona</taxon>
    </lineage>
</organism>
<sequence>QEEKEILLKTRIFNAEKSTTVKIAASLDKQLECISPIQADATTPIQQPRTTVTNSFIKEIKRFASLFAHLVAQFLVPSIVEELHLVVMLLTLDPSLEGSVEVNRNQQDDDLSPLLRTTNEGFIFAT</sequence>
<dbReference type="Ensembl" id="ENSCINT00000034190.1">
    <property type="protein sequence ID" value="ENSCINP00000030468.1"/>
    <property type="gene ID" value="ENSCING00000019872.1"/>
</dbReference>
<dbReference type="AlphaFoldDB" id="H2XLD6"/>